<organism evidence="1 2">
    <name type="scientific">Azotobacter bryophylli</name>
    <dbReference type="NCBI Taxonomy" id="1986537"/>
    <lineage>
        <taxon>Bacteria</taxon>
        <taxon>Pseudomonadati</taxon>
        <taxon>Pseudomonadota</taxon>
        <taxon>Gammaproteobacteria</taxon>
        <taxon>Pseudomonadales</taxon>
        <taxon>Pseudomonadaceae</taxon>
        <taxon>Azotobacter</taxon>
    </lineage>
</organism>
<evidence type="ECO:0008006" key="3">
    <source>
        <dbReference type="Google" id="ProtNLM"/>
    </source>
</evidence>
<keyword evidence="2" id="KW-1185">Reference proteome</keyword>
<name>A0ABV7B0G6_9GAMM</name>
<evidence type="ECO:0000313" key="1">
    <source>
        <dbReference type="EMBL" id="MFC2974646.1"/>
    </source>
</evidence>
<dbReference type="Proteomes" id="UP001595457">
    <property type="component" value="Unassembled WGS sequence"/>
</dbReference>
<gene>
    <name evidence="1" type="ORF">ACFOJE_20860</name>
</gene>
<dbReference type="EMBL" id="JBHRSJ010000035">
    <property type="protein sequence ID" value="MFC2974646.1"/>
    <property type="molecule type" value="Genomic_DNA"/>
</dbReference>
<accession>A0ABV7B0G6</accession>
<reference evidence="2" key="1">
    <citation type="journal article" date="2019" name="Int. J. Syst. Evol. Microbiol.">
        <title>The Global Catalogue of Microorganisms (GCM) 10K type strain sequencing project: providing services to taxonomists for standard genome sequencing and annotation.</title>
        <authorList>
            <consortium name="The Broad Institute Genomics Platform"/>
            <consortium name="The Broad Institute Genome Sequencing Center for Infectious Disease"/>
            <person name="Wu L."/>
            <person name="Ma J."/>
        </authorList>
    </citation>
    <scope>NUCLEOTIDE SEQUENCE [LARGE SCALE GENOMIC DNA]</scope>
    <source>
        <strain evidence="2">KCTC 62195</strain>
    </source>
</reference>
<protein>
    <recommendedName>
        <fullName evidence="3">DUF3077 domain-containing protein</fullName>
    </recommendedName>
</protein>
<sequence>MTVATSSALEAKVSAASIQQFTPLICCETQFAPVAGLTVENCLDGSSNLLAGCEHLTRLIVDGTPEDAKQSAYCLSFLLEGARALLDSANTQLNKRVKP</sequence>
<proteinExistence type="predicted"/>
<evidence type="ECO:0000313" key="2">
    <source>
        <dbReference type="Proteomes" id="UP001595457"/>
    </source>
</evidence>
<comment type="caution">
    <text evidence="1">The sequence shown here is derived from an EMBL/GenBank/DDBJ whole genome shotgun (WGS) entry which is preliminary data.</text>
</comment>
<dbReference type="RefSeq" id="WP_377816903.1">
    <property type="nucleotide sequence ID" value="NZ_JBHRSJ010000035.1"/>
</dbReference>